<protein>
    <submittedName>
        <fullName evidence="1">Helix-turn-helix transcriptional regulator</fullName>
    </submittedName>
</protein>
<dbReference type="EMBL" id="JBHSAJ010000023">
    <property type="protein sequence ID" value="MFC3934781.1"/>
    <property type="molecule type" value="Genomic_DNA"/>
</dbReference>
<name>A0ABV8D8H1_9BURK</name>
<dbReference type="SUPFAM" id="SSF46955">
    <property type="entry name" value="Putative DNA-binding domain"/>
    <property type="match status" value="1"/>
</dbReference>
<evidence type="ECO:0000313" key="1">
    <source>
        <dbReference type="EMBL" id="MFC3934781.1"/>
    </source>
</evidence>
<keyword evidence="2" id="KW-1185">Reference proteome</keyword>
<dbReference type="RefSeq" id="WP_055392948.1">
    <property type="nucleotide sequence ID" value="NZ_JAMXAX010000091.1"/>
</dbReference>
<comment type="caution">
    <text evidence="1">The sequence shown here is derived from an EMBL/GenBank/DDBJ whole genome shotgun (WGS) entry which is preliminary data.</text>
</comment>
<evidence type="ECO:0000313" key="2">
    <source>
        <dbReference type="Proteomes" id="UP001595693"/>
    </source>
</evidence>
<sequence length="60" mass="6967">MRILRLPAVSELTGLPRSTLYLYMSKGFFPKPIKLGVKSVGWIQEEVDQWLRQKMESRAS</sequence>
<dbReference type="InterPro" id="IPR009061">
    <property type="entry name" value="DNA-bd_dom_put_sf"/>
</dbReference>
<dbReference type="PANTHER" id="PTHR36154:SF1">
    <property type="entry name" value="DNA-BINDING TRANSCRIPTIONAL ACTIVATOR ALPA"/>
    <property type="match status" value="1"/>
</dbReference>
<accession>A0ABV8D8H1</accession>
<gene>
    <name evidence="1" type="ORF">ACFOW3_09090</name>
</gene>
<organism evidence="1 2">
    <name type="scientific">Acidovorax facilis</name>
    <dbReference type="NCBI Taxonomy" id="12917"/>
    <lineage>
        <taxon>Bacteria</taxon>
        <taxon>Pseudomonadati</taxon>
        <taxon>Pseudomonadota</taxon>
        <taxon>Betaproteobacteria</taxon>
        <taxon>Burkholderiales</taxon>
        <taxon>Comamonadaceae</taxon>
        <taxon>Acidovorax</taxon>
    </lineage>
</organism>
<dbReference type="Gene3D" id="1.10.238.160">
    <property type="match status" value="1"/>
</dbReference>
<proteinExistence type="predicted"/>
<reference evidence="2" key="1">
    <citation type="journal article" date="2019" name="Int. J. Syst. Evol. Microbiol.">
        <title>The Global Catalogue of Microorganisms (GCM) 10K type strain sequencing project: providing services to taxonomists for standard genome sequencing and annotation.</title>
        <authorList>
            <consortium name="The Broad Institute Genomics Platform"/>
            <consortium name="The Broad Institute Genome Sequencing Center for Infectious Disease"/>
            <person name="Wu L."/>
            <person name="Ma J."/>
        </authorList>
    </citation>
    <scope>NUCLEOTIDE SEQUENCE [LARGE SCALE GENOMIC DNA]</scope>
    <source>
        <strain evidence="2">CCUG 2113</strain>
    </source>
</reference>
<dbReference type="Pfam" id="PF05930">
    <property type="entry name" value="Phage_AlpA"/>
    <property type="match status" value="1"/>
</dbReference>
<dbReference type="InterPro" id="IPR052931">
    <property type="entry name" value="Prophage_regulatory_activator"/>
</dbReference>
<dbReference type="InterPro" id="IPR010260">
    <property type="entry name" value="AlpA"/>
</dbReference>
<dbReference type="PANTHER" id="PTHR36154">
    <property type="entry name" value="DNA-BINDING TRANSCRIPTIONAL ACTIVATOR ALPA"/>
    <property type="match status" value="1"/>
</dbReference>
<dbReference type="Proteomes" id="UP001595693">
    <property type="component" value="Unassembled WGS sequence"/>
</dbReference>